<name>A0ABM1NTY2_DROAR</name>
<keyword evidence="8" id="KW-1185">Reference proteome</keyword>
<dbReference type="Pfam" id="PF03177">
    <property type="entry name" value="Nucleoporin_C"/>
    <property type="match status" value="1"/>
</dbReference>
<dbReference type="InterPro" id="IPR042538">
    <property type="entry name" value="Nucleoporin_Nup155_C_3"/>
</dbReference>
<feature type="compositionally biased region" description="Low complexity" evidence="5">
    <location>
        <begin position="641"/>
        <end position="657"/>
    </location>
</feature>
<comment type="subcellular location">
    <subcellularLocation>
        <location evidence="1">Nucleus</location>
    </subcellularLocation>
</comment>
<evidence type="ECO:0000313" key="8">
    <source>
        <dbReference type="Proteomes" id="UP000694904"/>
    </source>
</evidence>
<reference evidence="8" key="1">
    <citation type="journal article" date="1997" name="Nucleic Acids Res.">
        <title>tRNAscan-SE: a program for improved detection of transfer RNA genes in genomic sequence.</title>
        <authorList>
            <person name="Lowe T.M."/>
            <person name="Eddy S.R."/>
        </authorList>
    </citation>
    <scope>NUCLEOTIDE SEQUENCE [LARGE SCALE GENOMIC DNA]</scope>
</reference>
<feature type="domain" description="Nucleoporin Nup133/Nup155-like N-terminal" evidence="7">
    <location>
        <begin position="68"/>
        <end position="508"/>
    </location>
</feature>
<dbReference type="InterPro" id="IPR042533">
    <property type="entry name" value="Nucleoporin_Nup155_C_1"/>
</dbReference>
<keyword evidence="4" id="KW-0539">Nucleus</keyword>
<evidence type="ECO:0000256" key="1">
    <source>
        <dbReference type="ARBA" id="ARBA00004123"/>
    </source>
</evidence>
<evidence type="ECO:0000256" key="3">
    <source>
        <dbReference type="ARBA" id="ARBA00022448"/>
    </source>
</evidence>
<dbReference type="Gene3D" id="1.25.40.450">
    <property type="entry name" value="Nucleoporin, helical domain, N-terminal subdomain"/>
    <property type="match status" value="1"/>
</dbReference>
<proteinExistence type="inferred from homology"/>
<evidence type="ECO:0000256" key="4">
    <source>
        <dbReference type="ARBA" id="ARBA00023242"/>
    </source>
</evidence>
<evidence type="ECO:0000259" key="6">
    <source>
        <dbReference type="Pfam" id="PF03177"/>
    </source>
</evidence>
<organism evidence="8 9">
    <name type="scientific">Drosophila arizonae</name>
    <name type="common">Fruit fly</name>
    <dbReference type="NCBI Taxonomy" id="7263"/>
    <lineage>
        <taxon>Eukaryota</taxon>
        <taxon>Metazoa</taxon>
        <taxon>Ecdysozoa</taxon>
        <taxon>Arthropoda</taxon>
        <taxon>Hexapoda</taxon>
        <taxon>Insecta</taxon>
        <taxon>Pterygota</taxon>
        <taxon>Neoptera</taxon>
        <taxon>Endopterygota</taxon>
        <taxon>Diptera</taxon>
        <taxon>Brachycera</taxon>
        <taxon>Muscomorpha</taxon>
        <taxon>Ephydroidea</taxon>
        <taxon>Drosophilidae</taxon>
        <taxon>Drosophila</taxon>
    </lineage>
</organism>
<dbReference type="InterPro" id="IPR007187">
    <property type="entry name" value="Nucleoporin_Nup133/Nup155_C"/>
</dbReference>
<dbReference type="RefSeq" id="XP_017858418.1">
    <property type="nucleotide sequence ID" value="XM_018002929.1"/>
</dbReference>
<evidence type="ECO:0000256" key="5">
    <source>
        <dbReference type="SAM" id="MobiDB-lite"/>
    </source>
</evidence>
<reference evidence="8" key="2">
    <citation type="journal article" date="2016" name="G3 (Bethesda)">
        <title>Genome Evolution in Three Species of Cactophilic Drosophila.</title>
        <authorList>
            <person name="Sanchez-Flores A."/>
            <person name="Penazola F."/>
            <person name="Carpinteyro-Ponce J."/>
            <person name="Nazario-Yepiz N."/>
            <person name="Abreu-Goodger C."/>
            <person name="Machado C.A."/>
            <person name="Markow T.A."/>
        </authorList>
    </citation>
    <scope>NUCLEOTIDE SEQUENCE [LARGE SCALE GENOMIC DNA]</scope>
</reference>
<evidence type="ECO:0000313" key="9">
    <source>
        <dbReference type="RefSeq" id="XP_017858418.1"/>
    </source>
</evidence>
<reference evidence="9" key="3">
    <citation type="submission" date="2025-08" db="UniProtKB">
        <authorList>
            <consortium name="RefSeq"/>
        </authorList>
    </citation>
    <scope>IDENTIFICATION</scope>
    <source>
        <tissue evidence="9">Whole organism</tissue>
    </source>
</reference>
<accession>A0ABM1NTY2</accession>
<dbReference type="PANTHER" id="PTHR10350">
    <property type="entry name" value="NUCLEAR PORE COMPLEX PROTEIN NUP155"/>
    <property type="match status" value="1"/>
</dbReference>
<dbReference type="Gene3D" id="1.25.40.440">
    <property type="entry name" value="Nucleoporin, helical domain, central subdomain"/>
    <property type="match status" value="1"/>
</dbReference>
<gene>
    <name evidence="9" type="primary">LOC108610681</name>
</gene>
<dbReference type="InterPro" id="IPR004870">
    <property type="entry name" value="Nucleoporin_Nup155"/>
</dbReference>
<dbReference type="Pfam" id="PF08801">
    <property type="entry name" value="Nucleoporin_N"/>
    <property type="match status" value="1"/>
</dbReference>
<dbReference type="Gene3D" id="1.20.120.1880">
    <property type="entry name" value="Nucleoporin, helical C-terminal domain"/>
    <property type="match status" value="1"/>
</dbReference>
<sequence length="1381" mass="156889">MNNTASPPDVLQTAGNMLECYDFQDRHKPELLELTGISQHGRATMSGLNDYDYQTLGQLTSGDTHNLQQLRTLTKCGIPNEVLEHFKHIKCHCIMGLFPAIGRAWLTIDSDIYIWTYEETRDVAYYDGLSHLILSVGLIKPKAGVLINDVKYLLLLTTPIEVIVLGVTFEEQRDSRGCTVKSSRMQLLNKPLFVLSTDNVTINAIEGTKDGRIFLGGRDGCLYEIDYHSESSWFGKRCKKINHSQGLVSYIVPSFLKVFSEVDPIEKIVIDNRRSLLYVLTEKSSIEAWHIGTNFTSMRRLGKITQNDIACQAVNLIKTVDPSIFKSVKAICPLSPDSSNFLHLVAVTQCGVRLYFSTSRLNVQQQNLNYVPDSYGMGNNPNNQLPMTQGDMETSRGIYLLHVRLPPGYTPNATTNKPKQVHAAYYSEGTMLMVTTQQQEQDLLWSISSSPFCNFSYLVESTALENLDGIVWSISDVTDAILDNTSSLLHNARTSRKVILLTNQGTHIVELMKSAHILQQLLISCKGPHNEAVKMFFQTQNEREACFTALLLATSDTLNGSDIALWATQAFMLYGGEPCYQHYLNSTNRNLHNSTISTNPGLTGRDRMPPMFMSTPMPNAPNMGAMTSQYNQAISPISAAQTTHQQQQHFTQKQQQHSMPSNENSPIIYSAKHDGLFLFVSRMLRSIWQLHCVDEKMCSKINLSDCSMLLSELRSLRSFLDKHSVHDLSVTRRMPYDSHLGRSSAALLNSTQMPLNEHRNIVEQAQIEEKRSLSALNQFIKHACEVMSLWSILIDHQFQLLCQQLSPEHQKMLRCCTFRDLLIARSEVCAFLIIALINLYLKDKADVAEVSSSLRKLCPNLYRYEDEVTYKATEILMSAKSCKSAADKQQKLAITLRMCLEAAPTLPLHSICQQFISVDFFEGVVELAATCASKTDPEEIGIHYYNNNEPAEDHEGYACFVTRMNYYKEVQNMLDYVYNTVRNSKCDQDQSRLFQLNYDGTEDQNDMENRSKQIIKKITNQALRKKDPLLHVAIYEWLLTHEMNSELLDLTEPSLGEFLRRSVGRNPENVKLIDLLWKYYEKNGHHHQAAKILDNLAMTRTENISLDVRIDYLVRAVMCMRNETVGSSVTNGIFLKELEDKLEIARVQKSVLAAMSLLLPTNEAARQAVKDLNIALYDITQLYQNFAEPFNLWECQLSILNCSNHNDPLLIESVWGNIINSAVEGPGTAQERSVKLFTKIELLAREFCESGPCFPFAFLIRELEIKACQLHLPEGTVPEKLFAMKLDIELLLEYYSRMISMNERIWANEGNEWHLIQSAIRVVTLLADNAQSIWYRSKRRILGKAQDIVAACLNICYQKPDTNRLQHSLKELQCRLQRLLG</sequence>
<dbReference type="InterPro" id="IPR042537">
    <property type="entry name" value="Nucleoporin_Nup155_C_2"/>
</dbReference>
<protein>
    <submittedName>
        <fullName evidence="9">Nuclear pore complex protein Nup155</fullName>
    </submittedName>
</protein>
<keyword evidence="3" id="KW-0813">Transport</keyword>
<dbReference type="InterPro" id="IPR014908">
    <property type="entry name" value="Nucleoporin_Nup133/Nup155_N"/>
</dbReference>
<comment type="similarity">
    <text evidence="2">Belongs to the non-repetitive/WGA-negative nucleoporin family.</text>
</comment>
<dbReference type="Gene3D" id="1.20.58.1780">
    <property type="match status" value="1"/>
</dbReference>
<feature type="region of interest" description="Disordered" evidence="5">
    <location>
        <begin position="639"/>
        <end position="662"/>
    </location>
</feature>
<dbReference type="PANTHER" id="PTHR10350:SF6">
    <property type="entry name" value="NUCLEAR PORE COMPLEX PROTEIN NUP155"/>
    <property type="match status" value="1"/>
</dbReference>
<feature type="domain" description="Nucleoporin Nup133/Nup155-like C-terminal" evidence="6">
    <location>
        <begin position="670"/>
        <end position="1356"/>
    </location>
</feature>
<dbReference type="Proteomes" id="UP000694904">
    <property type="component" value="Chromosome 3"/>
</dbReference>
<dbReference type="GeneID" id="108610681"/>
<evidence type="ECO:0000256" key="2">
    <source>
        <dbReference type="ARBA" id="ARBA00007373"/>
    </source>
</evidence>
<evidence type="ECO:0000259" key="7">
    <source>
        <dbReference type="Pfam" id="PF08801"/>
    </source>
</evidence>